<proteinExistence type="predicted"/>
<evidence type="ECO:0000313" key="2">
    <source>
        <dbReference type="Proteomes" id="UP001207468"/>
    </source>
</evidence>
<keyword evidence="2" id="KW-1185">Reference proteome</keyword>
<comment type="caution">
    <text evidence="1">The sequence shown here is derived from an EMBL/GenBank/DDBJ whole genome shotgun (WGS) entry which is preliminary data.</text>
</comment>
<dbReference type="EMBL" id="JAGFNK010000007">
    <property type="protein sequence ID" value="KAI9512638.1"/>
    <property type="molecule type" value="Genomic_DNA"/>
</dbReference>
<gene>
    <name evidence="1" type="ORF">F5148DRAFT_1279546</name>
</gene>
<reference evidence="1" key="1">
    <citation type="submission" date="2021-03" db="EMBL/GenBank/DDBJ databases">
        <title>Evolutionary priming and transition to the ectomycorrhizal habit in an iconic lineage of mushroom-forming fungi: is preadaptation a requirement?</title>
        <authorList>
            <consortium name="DOE Joint Genome Institute"/>
            <person name="Looney B.P."/>
            <person name="Miyauchi S."/>
            <person name="Morin E."/>
            <person name="Drula E."/>
            <person name="Courty P.E."/>
            <person name="Chicoki N."/>
            <person name="Fauchery L."/>
            <person name="Kohler A."/>
            <person name="Kuo A."/>
            <person name="LaButti K."/>
            <person name="Pangilinan J."/>
            <person name="Lipzen A."/>
            <person name="Riley R."/>
            <person name="Andreopoulos W."/>
            <person name="He G."/>
            <person name="Johnson J."/>
            <person name="Barry K.W."/>
            <person name="Grigoriev I.V."/>
            <person name="Nagy L."/>
            <person name="Hibbett D."/>
            <person name="Henrissat B."/>
            <person name="Matheny P.B."/>
            <person name="Labbe J."/>
            <person name="Martin A.F."/>
        </authorList>
    </citation>
    <scope>NUCLEOTIDE SEQUENCE</scope>
    <source>
        <strain evidence="1">BPL698</strain>
    </source>
</reference>
<accession>A0ACC0ULX4</accession>
<name>A0ACC0ULX4_9AGAM</name>
<organism evidence="1 2">
    <name type="scientific">Russula earlei</name>
    <dbReference type="NCBI Taxonomy" id="71964"/>
    <lineage>
        <taxon>Eukaryota</taxon>
        <taxon>Fungi</taxon>
        <taxon>Dikarya</taxon>
        <taxon>Basidiomycota</taxon>
        <taxon>Agaricomycotina</taxon>
        <taxon>Agaricomycetes</taxon>
        <taxon>Russulales</taxon>
        <taxon>Russulaceae</taxon>
        <taxon>Russula</taxon>
    </lineage>
</organism>
<evidence type="ECO:0000313" key="1">
    <source>
        <dbReference type="EMBL" id="KAI9512638.1"/>
    </source>
</evidence>
<dbReference type="Proteomes" id="UP001207468">
    <property type="component" value="Unassembled WGS sequence"/>
</dbReference>
<protein>
    <submittedName>
        <fullName evidence="1">Uncharacterized protein</fullName>
    </submittedName>
</protein>
<sequence>MSSWELESVDYNKEDLVLSQWIGWQFEIGFNTNEEIMIVSGQKVLNPREASKFLDELESMNSDIQSLYTYGNTEGSKGPWDQEMFEDLLAKWIVATDQPFYTVNEPEF</sequence>